<reference evidence="1 2" key="1">
    <citation type="submission" date="2022-02" db="EMBL/GenBank/DDBJ databases">
        <authorList>
            <person name="Gylling M."/>
        </authorList>
    </citation>
    <scope>NUCLEOTIDE SEQUENCE [LARGE SCALE GENOMIC DNA]</scope>
</reference>
<evidence type="ECO:0000313" key="1">
    <source>
        <dbReference type="EMBL" id="UOL48440.1"/>
    </source>
</evidence>
<name>A0AAE9KEB5_9CAUD</name>
<dbReference type="EMBL" id="OM982620">
    <property type="protein sequence ID" value="UOL48440.1"/>
    <property type="molecule type" value="Genomic_DNA"/>
</dbReference>
<dbReference type="Proteomes" id="UP000831298">
    <property type="component" value="Segment"/>
</dbReference>
<organism evidence="1 2">
    <name type="scientific">Pseudomonas phage Kremar</name>
    <dbReference type="NCBI Taxonomy" id="2928831"/>
    <lineage>
        <taxon>Viruses</taxon>
        <taxon>Duplodnaviria</taxon>
        <taxon>Heunggongvirae</taxon>
        <taxon>Uroviricota</taxon>
        <taxon>Caudoviricetes</taxon>
        <taxon>Vandenendeviridae</taxon>
        <taxon>Gorskivirinae</taxon>
        <taxon>Kremarvirus</taxon>
        <taxon>Kremarvirus kremar</taxon>
    </lineage>
</organism>
<accession>A0AAE9KEB5</accession>
<protein>
    <submittedName>
        <fullName evidence="1">Uncharacterized protein</fullName>
    </submittedName>
</protein>
<sequence>MPCATANSATIYDTCKIVVSQKNFWLATLMKVLKLSTTN</sequence>
<dbReference type="GeneID" id="80266075"/>
<proteinExistence type="predicted"/>
<keyword evidence="2" id="KW-1185">Reference proteome</keyword>
<dbReference type="KEGG" id="vg:80266075"/>
<dbReference type="RefSeq" id="YP_010766396.1">
    <property type="nucleotide sequence ID" value="NC_073679.1"/>
</dbReference>
<evidence type="ECO:0000313" key="2">
    <source>
        <dbReference type="Proteomes" id="UP000831298"/>
    </source>
</evidence>